<evidence type="ECO:0000313" key="1">
    <source>
        <dbReference type="EMBL" id="QBD82758.1"/>
    </source>
</evidence>
<dbReference type="KEGG" id="kbs:EPA93_45055"/>
<dbReference type="EMBL" id="CP035758">
    <property type="protein sequence ID" value="QBD82758.1"/>
    <property type="molecule type" value="Genomic_DNA"/>
</dbReference>
<keyword evidence="2" id="KW-1185">Reference proteome</keyword>
<dbReference type="OrthoDB" id="152735at2"/>
<reference evidence="1 2" key="1">
    <citation type="submission" date="2019-01" db="EMBL/GenBank/DDBJ databases">
        <title>Ktedonosporobacter rubrisoli SCAWS-G2.</title>
        <authorList>
            <person name="Huang Y."/>
            <person name="Yan B."/>
        </authorList>
    </citation>
    <scope>NUCLEOTIDE SEQUENCE [LARGE SCALE GENOMIC DNA]</scope>
    <source>
        <strain evidence="1 2">SCAWS-G2</strain>
    </source>
</reference>
<dbReference type="Proteomes" id="UP000290365">
    <property type="component" value="Chromosome"/>
</dbReference>
<proteinExistence type="predicted"/>
<dbReference type="InterPro" id="IPR021530">
    <property type="entry name" value="AllH-like"/>
</dbReference>
<accession>A0A4P6K3C7</accession>
<name>A0A4P6K3C7_KTERU</name>
<sequence>MGKIADKYGNILANIAKGEAMATSLVALDYSRPVQAFFEQEPQFGSIHSVFSRAVNLSLNKTLIAVLSSELQQMPNGLRLSTYEAKQLFARLRPGESIILGKGALSIPAYELLLVLPTRPAWEPRPAIETCNWSRDTVRQHVRSLVSYLAERVFQEGLLSSVLSMFSGRVRPRSSLAQLAFFLLHELMQACWQQDSVLLTEAVQGLAGLGPGLTPSGDDLLGGFAAVMALLSQELSRDSCSRASLAETIATTAQGRTTSLSCTLLTHAARGEVAEHVGTLLLALSEPITNFSRVLQTAQRLQAFGATSGSDTLAGVLLGLRTLEGGDNDFYREGCP</sequence>
<evidence type="ECO:0000313" key="2">
    <source>
        <dbReference type="Proteomes" id="UP000290365"/>
    </source>
</evidence>
<dbReference type="Pfam" id="PF11392">
    <property type="entry name" value="AllH"/>
    <property type="match status" value="1"/>
</dbReference>
<protein>
    <submittedName>
        <fullName evidence="1">DUF2877 domain-containing protein</fullName>
    </submittedName>
</protein>
<organism evidence="1 2">
    <name type="scientific">Ktedonosporobacter rubrisoli</name>
    <dbReference type="NCBI Taxonomy" id="2509675"/>
    <lineage>
        <taxon>Bacteria</taxon>
        <taxon>Bacillati</taxon>
        <taxon>Chloroflexota</taxon>
        <taxon>Ktedonobacteria</taxon>
        <taxon>Ktedonobacterales</taxon>
        <taxon>Ktedonosporobacteraceae</taxon>
        <taxon>Ktedonosporobacter</taxon>
    </lineage>
</organism>
<gene>
    <name evidence="1" type="ORF">EPA93_45055</name>
</gene>
<dbReference type="AlphaFoldDB" id="A0A4P6K3C7"/>